<comment type="caution">
    <text evidence="2">The sequence shown here is derived from an EMBL/GenBank/DDBJ whole genome shotgun (WGS) entry which is preliminary data.</text>
</comment>
<sequence length="96" mass="10565">MSVNLTAFPLGKTLYVGDILEFIYTPYTSAVFLVDVVGFTECTPARGVSLGIMGNTSYTLPTTGLFYFISFFNDCLLGQKLAIEVHEDQRPCPNNV</sequence>
<organism evidence="2 3">
    <name type="scientific">Cinchona calisaya</name>
    <dbReference type="NCBI Taxonomy" id="153742"/>
    <lineage>
        <taxon>Eukaryota</taxon>
        <taxon>Viridiplantae</taxon>
        <taxon>Streptophyta</taxon>
        <taxon>Embryophyta</taxon>
        <taxon>Tracheophyta</taxon>
        <taxon>Spermatophyta</taxon>
        <taxon>Magnoliopsida</taxon>
        <taxon>eudicotyledons</taxon>
        <taxon>Gunneridae</taxon>
        <taxon>Pentapetalae</taxon>
        <taxon>asterids</taxon>
        <taxon>lamiids</taxon>
        <taxon>Gentianales</taxon>
        <taxon>Rubiaceae</taxon>
        <taxon>Cinchonoideae</taxon>
        <taxon>Cinchoneae</taxon>
        <taxon>Cinchona</taxon>
    </lineage>
</organism>
<proteinExistence type="predicted"/>
<feature type="domain" description="Phytocyanin" evidence="1">
    <location>
        <begin position="1"/>
        <end position="87"/>
    </location>
</feature>
<dbReference type="PROSITE" id="PS51485">
    <property type="entry name" value="PHYTOCYANIN"/>
    <property type="match status" value="1"/>
</dbReference>
<accession>A0ABD2Z7U8</accession>
<dbReference type="Gene3D" id="2.60.40.420">
    <property type="entry name" value="Cupredoxins - blue copper proteins"/>
    <property type="match status" value="1"/>
</dbReference>
<dbReference type="Pfam" id="PF02298">
    <property type="entry name" value="Cu_bind_like"/>
    <property type="match status" value="1"/>
</dbReference>
<protein>
    <recommendedName>
        <fullName evidence="1">Phytocyanin domain-containing protein</fullName>
    </recommendedName>
</protein>
<dbReference type="SUPFAM" id="SSF49503">
    <property type="entry name" value="Cupredoxins"/>
    <property type="match status" value="1"/>
</dbReference>
<dbReference type="InterPro" id="IPR003245">
    <property type="entry name" value="Phytocyanin_dom"/>
</dbReference>
<dbReference type="EMBL" id="JBJUIK010000011">
    <property type="protein sequence ID" value="KAL3513813.1"/>
    <property type="molecule type" value="Genomic_DNA"/>
</dbReference>
<dbReference type="InterPro" id="IPR008972">
    <property type="entry name" value="Cupredoxin"/>
</dbReference>
<dbReference type="Proteomes" id="UP001630127">
    <property type="component" value="Unassembled WGS sequence"/>
</dbReference>
<evidence type="ECO:0000259" key="1">
    <source>
        <dbReference type="PROSITE" id="PS51485"/>
    </source>
</evidence>
<keyword evidence="3" id="KW-1185">Reference proteome</keyword>
<reference evidence="2 3" key="1">
    <citation type="submission" date="2024-11" db="EMBL/GenBank/DDBJ databases">
        <title>A near-complete genome assembly of Cinchona calisaya.</title>
        <authorList>
            <person name="Lian D.C."/>
            <person name="Zhao X.W."/>
            <person name="Wei L."/>
        </authorList>
    </citation>
    <scope>NUCLEOTIDE SEQUENCE [LARGE SCALE GENOMIC DNA]</scope>
    <source>
        <tissue evidence="2">Nenye</tissue>
    </source>
</reference>
<name>A0ABD2Z7U8_9GENT</name>
<dbReference type="AlphaFoldDB" id="A0ABD2Z7U8"/>
<gene>
    <name evidence="2" type="ORF">ACH5RR_026530</name>
</gene>
<evidence type="ECO:0000313" key="3">
    <source>
        <dbReference type="Proteomes" id="UP001630127"/>
    </source>
</evidence>
<evidence type="ECO:0000313" key="2">
    <source>
        <dbReference type="EMBL" id="KAL3513813.1"/>
    </source>
</evidence>